<sequence>MPPPAFNSMPPPAPPTPPPSLGPPLAFPDRLQIDEDPYLYDAIVLYHPGTKATLATFYLFAMPNSWSPGLPHSVVVDAAQIIAANKPGVLVRVTDDAKVLIAPSLRDVQRLAIVPSNPAEMLLSGRYLYFVQEPNGGGYTNQYHTLKKFAQWTPPRALPAHWILDNRPPENYPIGLSGTAAADYTKFTDGQCLLTGASNRLDSSHLIPKSERDWFEANGILLGSGTRDAISGPTNLISLRADLTGVSFDHGEFVIVPVEGKAVCFFITGNNRDVTKLAHARVVPLPGRIGLLNLYIRFAWNVFKGPEEHKPGDTSDGGSSISYDTSRTPSTAADAPIMHHLDYDEPVAAHMKVADWLHKTADSQLEQPS</sequence>
<evidence type="ECO:0008006" key="4">
    <source>
        <dbReference type="Google" id="ProtNLM"/>
    </source>
</evidence>
<proteinExistence type="predicted"/>
<gene>
    <name evidence="2" type="ORF">C8F04DRAFT_1160110</name>
</gene>
<protein>
    <recommendedName>
        <fullName evidence="4">HNH nuclease domain-containing protein</fullName>
    </recommendedName>
</protein>
<feature type="region of interest" description="Disordered" evidence="1">
    <location>
        <begin position="1"/>
        <end position="23"/>
    </location>
</feature>
<dbReference type="AlphaFoldDB" id="A0AAD6RX69"/>
<reference evidence="2" key="1">
    <citation type="submission" date="2023-03" db="EMBL/GenBank/DDBJ databases">
        <title>Massive genome expansion in bonnet fungi (Mycena s.s.) driven by repeated elements and novel gene families across ecological guilds.</title>
        <authorList>
            <consortium name="Lawrence Berkeley National Laboratory"/>
            <person name="Harder C.B."/>
            <person name="Miyauchi S."/>
            <person name="Viragh M."/>
            <person name="Kuo A."/>
            <person name="Thoen E."/>
            <person name="Andreopoulos B."/>
            <person name="Lu D."/>
            <person name="Skrede I."/>
            <person name="Drula E."/>
            <person name="Henrissat B."/>
            <person name="Morin E."/>
            <person name="Kohler A."/>
            <person name="Barry K."/>
            <person name="LaButti K."/>
            <person name="Morin E."/>
            <person name="Salamov A."/>
            <person name="Lipzen A."/>
            <person name="Mereny Z."/>
            <person name="Hegedus B."/>
            <person name="Baldrian P."/>
            <person name="Stursova M."/>
            <person name="Weitz H."/>
            <person name="Taylor A."/>
            <person name="Grigoriev I.V."/>
            <person name="Nagy L.G."/>
            <person name="Martin F."/>
            <person name="Kauserud H."/>
        </authorList>
    </citation>
    <scope>NUCLEOTIDE SEQUENCE</scope>
    <source>
        <strain evidence="2">CBHHK200</strain>
    </source>
</reference>
<evidence type="ECO:0000313" key="3">
    <source>
        <dbReference type="Proteomes" id="UP001218188"/>
    </source>
</evidence>
<organism evidence="2 3">
    <name type="scientific">Mycena alexandri</name>
    <dbReference type="NCBI Taxonomy" id="1745969"/>
    <lineage>
        <taxon>Eukaryota</taxon>
        <taxon>Fungi</taxon>
        <taxon>Dikarya</taxon>
        <taxon>Basidiomycota</taxon>
        <taxon>Agaricomycotina</taxon>
        <taxon>Agaricomycetes</taxon>
        <taxon>Agaricomycetidae</taxon>
        <taxon>Agaricales</taxon>
        <taxon>Marasmiineae</taxon>
        <taxon>Mycenaceae</taxon>
        <taxon>Mycena</taxon>
    </lineage>
</organism>
<keyword evidence="3" id="KW-1185">Reference proteome</keyword>
<name>A0AAD6RX69_9AGAR</name>
<evidence type="ECO:0000256" key="1">
    <source>
        <dbReference type="SAM" id="MobiDB-lite"/>
    </source>
</evidence>
<accession>A0AAD6RX69</accession>
<comment type="caution">
    <text evidence="2">The sequence shown here is derived from an EMBL/GenBank/DDBJ whole genome shotgun (WGS) entry which is preliminary data.</text>
</comment>
<feature type="compositionally biased region" description="Polar residues" evidence="1">
    <location>
        <begin position="316"/>
        <end position="329"/>
    </location>
</feature>
<evidence type="ECO:0000313" key="2">
    <source>
        <dbReference type="EMBL" id="KAJ7016652.1"/>
    </source>
</evidence>
<dbReference type="EMBL" id="JARJCM010000478">
    <property type="protein sequence ID" value="KAJ7016652.1"/>
    <property type="molecule type" value="Genomic_DNA"/>
</dbReference>
<feature type="region of interest" description="Disordered" evidence="1">
    <location>
        <begin position="307"/>
        <end position="329"/>
    </location>
</feature>
<dbReference type="Proteomes" id="UP001218188">
    <property type="component" value="Unassembled WGS sequence"/>
</dbReference>